<dbReference type="InterPro" id="IPR024399">
    <property type="entry name" value="DUF2628"/>
</dbReference>
<keyword evidence="1" id="KW-1133">Transmembrane helix</keyword>
<gene>
    <name evidence="2" type="ORF">MTBPR1_20112</name>
</gene>
<reference evidence="2 3" key="1">
    <citation type="submission" date="2016-07" db="EMBL/GenBank/DDBJ databases">
        <authorList>
            <person name="Lefevre C.T."/>
        </authorList>
    </citation>
    <scope>NUCLEOTIDE SEQUENCE [LARGE SCALE GENOMIC DNA]</scope>
    <source>
        <strain evidence="2">PR1</strain>
    </source>
</reference>
<feature type="transmembrane region" description="Helical" evidence="1">
    <location>
        <begin position="68"/>
        <end position="87"/>
    </location>
</feature>
<dbReference type="AlphaFoldDB" id="A0A1C3RGC9"/>
<dbReference type="Proteomes" id="UP000231658">
    <property type="component" value="Unassembled WGS sequence"/>
</dbReference>
<name>A0A1C3RGC9_9PROT</name>
<keyword evidence="1" id="KW-0472">Membrane</keyword>
<evidence type="ECO:0000313" key="2">
    <source>
        <dbReference type="EMBL" id="SCA56264.1"/>
    </source>
</evidence>
<keyword evidence="1" id="KW-0812">Transmembrane</keyword>
<organism evidence="2 3">
    <name type="scientific">Candidatus Terasakiella magnetica</name>
    <dbReference type="NCBI Taxonomy" id="1867952"/>
    <lineage>
        <taxon>Bacteria</taxon>
        <taxon>Pseudomonadati</taxon>
        <taxon>Pseudomonadota</taxon>
        <taxon>Alphaproteobacteria</taxon>
        <taxon>Rhodospirillales</taxon>
        <taxon>Terasakiellaceae</taxon>
        <taxon>Terasakiella</taxon>
    </lineage>
</organism>
<keyword evidence="3" id="KW-1185">Reference proteome</keyword>
<dbReference type="OrthoDB" id="7285394at2"/>
<feature type="transmembrane region" description="Helical" evidence="1">
    <location>
        <begin position="42"/>
        <end position="62"/>
    </location>
</feature>
<dbReference type="RefSeq" id="WP_069186941.1">
    <property type="nucleotide sequence ID" value="NZ_FLYE01000012.1"/>
</dbReference>
<evidence type="ECO:0000313" key="3">
    <source>
        <dbReference type="Proteomes" id="UP000231658"/>
    </source>
</evidence>
<dbReference type="STRING" id="1867952.MTBPR1_20112"/>
<accession>A0A1C3RGC9</accession>
<dbReference type="EMBL" id="FLYE01000012">
    <property type="protein sequence ID" value="SCA56264.1"/>
    <property type="molecule type" value="Genomic_DNA"/>
</dbReference>
<proteinExistence type="predicted"/>
<sequence length="124" mass="13978">MKLYTVHTLKFGFEPQPDVRLVKEGFNWAAFIFSAFWALMKGYWWVAGGIFAASLAISLLLGVFGLDLFGQAVVNITFNMLLGIYANDLARWTLERRGYVEEDVISAQSVDHGLQRVVSKLQTD</sequence>
<evidence type="ECO:0000256" key="1">
    <source>
        <dbReference type="SAM" id="Phobius"/>
    </source>
</evidence>
<dbReference type="Pfam" id="PF10947">
    <property type="entry name" value="DUF2628"/>
    <property type="match status" value="1"/>
</dbReference>
<protein>
    <recommendedName>
        <fullName evidence="4">DUF2628 domain-containing protein</fullName>
    </recommendedName>
</protein>
<evidence type="ECO:0008006" key="4">
    <source>
        <dbReference type="Google" id="ProtNLM"/>
    </source>
</evidence>